<evidence type="ECO:0000256" key="7">
    <source>
        <dbReference type="SAM" id="Phobius"/>
    </source>
</evidence>
<dbReference type="HOGENOM" id="CLU_659552_0_0_1"/>
<evidence type="ECO:0000259" key="8">
    <source>
        <dbReference type="Pfam" id="PF01490"/>
    </source>
</evidence>
<accession>D8S8T7</accession>
<dbReference type="EMBL" id="GL377607">
    <property type="protein sequence ID" value="EFJ19224.1"/>
    <property type="molecule type" value="Genomic_DNA"/>
</dbReference>
<dbReference type="InterPro" id="IPR013057">
    <property type="entry name" value="AA_transpt_TM"/>
</dbReference>
<feature type="transmembrane region" description="Helical" evidence="7">
    <location>
        <begin position="70"/>
        <end position="91"/>
    </location>
</feature>
<evidence type="ECO:0000256" key="6">
    <source>
        <dbReference type="SAM" id="MobiDB-lite"/>
    </source>
</evidence>
<keyword evidence="5 7" id="KW-0472">Membrane</keyword>
<keyword evidence="4 7" id="KW-1133">Transmembrane helix</keyword>
<dbReference type="GO" id="GO:0015179">
    <property type="term" value="F:L-amino acid transmembrane transporter activity"/>
    <property type="evidence" value="ECO:0000318"/>
    <property type="project" value="GO_Central"/>
</dbReference>
<feature type="transmembrane region" description="Helical" evidence="7">
    <location>
        <begin position="267"/>
        <end position="287"/>
    </location>
</feature>
<reference evidence="9 10" key="1">
    <citation type="journal article" date="2011" name="Science">
        <title>The Selaginella genome identifies genetic changes associated with the evolution of vascular plants.</title>
        <authorList>
            <person name="Banks J.A."/>
            <person name="Nishiyama T."/>
            <person name="Hasebe M."/>
            <person name="Bowman J.L."/>
            <person name="Gribskov M."/>
            <person name="dePamphilis C."/>
            <person name="Albert V.A."/>
            <person name="Aono N."/>
            <person name="Aoyama T."/>
            <person name="Ambrose B.A."/>
            <person name="Ashton N.W."/>
            <person name="Axtell M.J."/>
            <person name="Barker E."/>
            <person name="Barker M.S."/>
            <person name="Bennetzen J.L."/>
            <person name="Bonawitz N.D."/>
            <person name="Chapple C."/>
            <person name="Cheng C."/>
            <person name="Correa L.G."/>
            <person name="Dacre M."/>
            <person name="DeBarry J."/>
            <person name="Dreyer I."/>
            <person name="Elias M."/>
            <person name="Engstrom E.M."/>
            <person name="Estelle M."/>
            <person name="Feng L."/>
            <person name="Finet C."/>
            <person name="Floyd S.K."/>
            <person name="Frommer W.B."/>
            <person name="Fujita T."/>
            <person name="Gramzow L."/>
            <person name="Gutensohn M."/>
            <person name="Harholt J."/>
            <person name="Hattori M."/>
            <person name="Heyl A."/>
            <person name="Hirai T."/>
            <person name="Hiwatashi Y."/>
            <person name="Ishikawa M."/>
            <person name="Iwata M."/>
            <person name="Karol K.G."/>
            <person name="Koehler B."/>
            <person name="Kolukisaoglu U."/>
            <person name="Kubo M."/>
            <person name="Kurata T."/>
            <person name="Lalonde S."/>
            <person name="Li K."/>
            <person name="Li Y."/>
            <person name="Litt A."/>
            <person name="Lyons E."/>
            <person name="Manning G."/>
            <person name="Maruyama T."/>
            <person name="Michael T.P."/>
            <person name="Mikami K."/>
            <person name="Miyazaki S."/>
            <person name="Morinaga S."/>
            <person name="Murata T."/>
            <person name="Mueller-Roeber B."/>
            <person name="Nelson D.R."/>
            <person name="Obara M."/>
            <person name="Oguri Y."/>
            <person name="Olmstead R.G."/>
            <person name="Onodera N."/>
            <person name="Petersen B.L."/>
            <person name="Pils B."/>
            <person name="Prigge M."/>
            <person name="Rensing S.A."/>
            <person name="Riano-Pachon D.M."/>
            <person name="Roberts A.W."/>
            <person name="Sato Y."/>
            <person name="Scheller H.V."/>
            <person name="Schulz B."/>
            <person name="Schulz C."/>
            <person name="Shakirov E.V."/>
            <person name="Shibagaki N."/>
            <person name="Shinohara N."/>
            <person name="Shippen D.E."/>
            <person name="Soerensen I."/>
            <person name="Sotooka R."/>
            <person name="Sugimoto N."/>
            <person name="Sugita M."/>
            <person name="Sumikawa N."/>
            <person name="Tanurdzic M."/>
            <person name="Theissen G."/>
            <person name="Ulvskov P."/>
            <person name="Wakazuki S."/>
            <person name="Weng J.K."/>
            <person name="Willats W.W."/>
            <person name="Wipf D."/>
            <person name="Wolf P.G."/>
            <person name="Yang L."/>
            <person name="Zimmer A.D."/>
            <person name="Zhu Q."/>
            <person name="Mitros T."/>
            <person name="Hellsten U."/>
            <person name="Loque D."/>
            <person name="Otillar R."/>
            <person name="Salamov A."/>
            <person name="Schmutz J."/>
            <person name="Shapiro H."/>
            <person name="Lindquist E."/>
            <person name="Lucas S."/>
            <person name="Rokhsar D."/>
            <person name="Grigoriev I.V."/>
        </authorList>
    </citation>
    <scope>NUCLEOTIDE SEQUENCE [LARGE SCALE GENOMIC DNA]</scope>
</reference>
<keyword evidence="3" id="KW-0813">Transport</keyword>
<gene>
    <name evidence="9" type="ORF">SELMODRAFT_444299</name>
</gene>
<dbReference type="STRING" id="88036.D8S8T7"/>
<feature type="transmembrane region" description="Helical" evidence="7">
    <location>
        <begin position="335"/>
        <end position="362"/>
    </location>
</feature>
<feature type="domain" description="Amino acid transporter transmembrane" evidence="8">
    <location>
        <begin position="48"/>
        <end position="306"/>
    </location>
</feature>
<dbReference type="AlphaFoldDB" id="D8S8T7"/>
<organism evidence="10">
    <name type="scientific">Selaginella moellendorffii</name>
    <name type="common">Spikemoss</name>
    <dbReference type="NCBI Taxonomy" id="88036"/>
    <lineage>
        <taxon>Eukaryota</taxon>
        <taxon>Viridiplantae</taxon>
        <taxon>Streptophyta</taxon>
        <taxon>Embryophyta</taxon>
        <taxon>Tracheophyta</taxon>
        <taxon>Lycopodiopsida</taxon>
        <taxon>Selaginellales</taxon>
        <taxon>Selaginellaceae</taxon>
        <taxon>Selaginella</taxon>
    </lineage>
</organism>
<sequence length="417" mass="44966">MDPSLGEAAREDGSRELPQRHVEGEIPNSSSPPFLYLLRRREYRHALFSGIVTLTLSIMGGAVLPVSNAFTTTGIVCGFLIMLVVALANTYTCDLLLRQAYCTGALNYESLAFHIGGKWWKLATEISIVVLLIGTIIGNIQQVSEAAVIGIENITSNAPSWLTGSGRVLMILSVVFIVAPICLVEKMRQLEFFATVGTSIVIWLLVVIVIDAIRFKLPAVKNGELAAVGFTSSITQAISTFGFAFYVQPMMMPFLAEMPAGKVGVKLTSYSVRVVILGTSFFIYGTIGFFGAARYGSLTSENILENKWLGGGVPQGSLNLAMAGISLISPNNSGAIITITGATGVSMVSYTIPVVNHFLLFFQRAKCQKQADGIGSVLKYRKDTWYSIVQEYAKEVVLPAFVIVVGIFCSIAALTTL</sequence>
<dbReference type="Pfam" id="PF01490">
    <property type="entry name" value="Aa_trans"/>
    <property type="match status" value="1"/>
</dbReference>
<dbReference type="Gramene" id="EFJ19224">
    <property type="protein sequence ID" value="EFJ19224"/>
    <property type="gene ID" value="SELMODRAFT_444299"/>
</dbReference>
<evidence type="ECO:0000256" key="5">
    <source>
        <dbReference type="ARBA" id="ARBA00023136"/>
    </source>
</evidence>
<protein>
    <recommendedName>
        <fullName evidence="8">Amino acid transporter transmembrane domain-containing protein</fullName>
    </recommendedName>
</protein>
<feature type="transmembrane region" description="Helical" evidence="7">
    <location>
        <begin position="192"/>
        <end position="213"/>
    </location>
</feature>
<dbReference type="Proteomes" id="UP000001514">
    <property type="component" value="Unassembled WGS sequence"/>
</dbReference>
<feature type="transmembrane region" description="Helical" evidence="7">
    <location>
        <begin position="168"/>
        <end position="186"/>
    </location>
</feature>
<dbReference type="PANTHER" id="PTHR22950">
    <property type="entry name" value="AMINO ACID TRANSPORTER"/>
    <property type="match status" value="1"/>
</dbReference>
<dbReference type="GO" id="GO:0003333">
    <property type="term" value="P:amino acid transmembrane transport"/>
    <property type="evidence" value="ECO:0000318"/>
    <property type="project" value="GO_Central"/>
</dbReference>
<evidence type="ECO:0000313" key="10">
    <source>
        <dbReference type="Proteomes" id="UP000001514"/>
    </source>
</evidence>
<evidence type="ECO:0000313" key="9">
    <source>
        <dbReference type="EMBL" id="EFJ19224.1"/>
    </source>
</evidence>
<proteinExistence type="predicted"/>
<dbReference type="InParanoid" id="D8S8T7"/>
<dbReference type="GO" id="GO:0031090">
    <property type="term" value="C:organelle membrane"/>
    <property type="evidence" value="ECO:0007669"/>
    <property type="project" value="UniProtKB-ARBA"/>
</dbReference>
<evidence type="ECO:0000256" key="1">
    <source>
        <dbReference type="ARBA" id="ARBA00004141"/>
    </source>
</evidence>
<evidence type="ECO:0000256" key="4">
    <source>
        <dbReference type="ARBA" id="ARBA00022989"/>
    </source>
</evidence>
<feature type="region of interest" description="Disordered" evidence="6">
    <location>
        <begin position="1"/>
        <end position="26"/>
    </location>
</feature>
<dbReference type="PANTHER" id="PTHR22950:SF702">
    <property type="entry name" value="AMINO ACID TRANSPORTER PROTEIN"/>
    <property type="match status" value="1"/>
</dbReference>
<evidence type="ECO:0000256" key="2">
    <source>
        <dbReference type="ARBA" id="ARBA00022692"/>
    </source>
</evidence>
<keyword evidence="2 7" id="KW-0812">Transmembrane</keyword>
<keyword evidence="10" id="KW-1185">Reference proteome</keyword>
<feature type="transmembrane region" description="Helical" evidence="7">
    <location>
        <begin position="46"/>
        <end position="64"/>
    </location>
</feature>
<comment type="subcellular location">
    <subcellularLocation>
        <location evidence="1">Membrane</location>
        <topology evidence="1">Multi-pass membrane protein</topology>
    </subcellularLocation>
</comment>
<feature type="transmembrane region" description="Helical" evidence="7">
    <location>
        <begin position="225"/>
        <end position="247"/>
    </location>
</feature>
<evidence type="ECO:0000256" key="3">
    <source>
        <dbReference type="ARBA" id="ARBA00022970"/>
    </source>
</evidence>
<dbReference type="eggNOG" id="KOG1305">
    <property type="taxonomic scope" value="Eukaryota"/>
</dbReference>
<keyword evidence="3" id="KW-0029">Amino-acid transport</keyword>
<feature type="transmembrane region" description="Helical" evidence="7">
    <location>
        <begin position="396"/>
        <end position="415"/>
    </location>
</feature>
<dbReference type="KEGG" id="smo:SELMODRAFT_444299"/>
<dbReference type="OMA" id="PLKESRW"/>
<feature type="compositionally biased region" description="Basic and acidic residues" evidence="6">
    <location>
        <begin position="8"/>
        <end position="24"/>
    </location>
</feature>
<dbReference type="GO" id="GO:0016020">
    <property type="term" value="C:membrane"/>
    <property type="evidence" value="ECO:0000318"/>
    <property type="project" value="GO_Central"/>
</dbReference>
<name>D8S8T7_SELML</name>